<reference evidence="9 12" key="2">
    <citation type="submission" date="2024-09" db="EMBL/GenBank/DDBJ databases">
        <title>Taxonomic and Genotyping Characterization of Leptospira Strains isolated from Multiple Sources in Colombia highlights the importance of intermediate species.</title>
        <authorList>
            <person name="Torres Higuera L."/>
            <person name="Rojas Tapias D."/>
            <person name="Jimenez Velasquez S."/>
            <person name="Renjifo Ibanez C."/>
        </authorList>
    </citation>
    <scope>NUCLEOTIDE SEQUENCE [LARGE SCALE GENOMIC DNA]</scope>
    <source>
        <strain evidence="9 12">Lep080</strain>
    </source>
</reference>
<dbReference type="Gene3D" id="3.90.79.10">
    <property type="entry name" value="Nucleoside Triphosphate Pyrophosphohydrolase"/>
    <property type="match status" value="1"/>
</dbReference>
<dbReference type="PROSITE" id="PS51462">
    <property type="entry name" value="NUDIX"/>
    <property type="match status" value="1"/>
</dbReference>
<protein>
    <recommendedName>
        <fullName evidence="4">GDP-mannose pyrophosphatase</fullName>
    </recommendedName>
    <alternativeName>
        <fullName evidence="6">GDP-mannose hydrolase</fullName>
    </alternativeName>
    <alternativeName>
        <fullName evidence="7">GDPMK</fullName>
    </alternativeName>
</protein>
<dbReference type="PANTHER" id="PTHR11839">
    <property type="entry name" value="UDP/ADP-SUGAR PYROPHOSPHATASE"/>
    <property type="match status" value="1"/>
</dbReference>
<dbReference type="GO" id="GO:0016787">
    <property type="term" value="F:hydrolase activity"/>
    <property type="evidence" value="ECO:0007669"/>
    <property type="project" value="UniProtKB-KW"/>
</dbReference>
<feature type="domain" description="Nudix hydrolase" evidence="8">
    <location>
        <begin position="52"/>
        <end position="181"/>
    </location>
</feature>
<keyword evidence="12" id="KW-1185">Reference proteome</keyword>
<dbReference type="Pfam" id="PF00293">
    <property type="entry name" value="NUDIX"/>
    <property type="match status" value="1"/>
</dbReference>
<evidence type="ECO:0000256" key="3">
    <source>
        <dbReference type="ARBA" id="ARBA00007275"/>
    </source>
</evidence>
<accession>A0A2M9ZBI5</accession>
<evidence type="ECO:0000313" key="12">
    <source>
        <dbReference type="Proteomes" id="UP001580391"/>
    </source>
</evidence>
<evidence type="ECO:0000256" key="2">
    <source>
        <dbReference type="ARBA" id="ARBA00001946"/>
    </source>
</evidence>
<dbReference type="PANTHER" id="PTHR11839:SF18">
    <property type="entry name" value="NUDIX HYDROLASE DOMAIN-CONTAINING PROTEIN"/>
    <property type="match status" value="1"/>
</dbReference>
<comment type="caution">
    <text evidence="10">The sequence shown here is derived from an EMBL/GenBank/DDBJ whole genome shotgun (WGS) entry which is preliminary data.</text>
</comment>
<sequence length="195" mass="22386">MQEFQPDKYSPDSKLWKRGEKKSLYKTPIFQLVGVPTTSPDGSISRDFYHLESKDWVNVIALTNQGKILLIDQYRHGLDRYSVEIPGGVAEKATLLESAQAELREETGFVSDDWEYLGKVSGNPAIFDNWCHTFIARNIRPHEGGQDLDESEQIEVYEYPLSKIPDLVQRHILHHGMMVAAFGLYFLKYGLNHEK</sequence>
<evidence type="ECO:0000256" key="1">
    <source>
        <dbReference type="ARBA" id="ARBA00000847"/>
    </source>
</evidence>
<proteinExistence type="inferred from homology"/>
<evidence type="ECO:0000313" key="9">
    <source>
        <dbReference type="EMBL" id="MFB5737851.1"/>
    </source>
</evidence>
<dbReference type="InterPro" id="IPR015797">
    <property type="entry name" value="NUDIX_hydrolase-like_dom_sf"/>
</dbReference>
<evidence type="ECO:0000256" key="6">
    <source>
        <dbReference type="ARBA" id="ARBA00032162"/>
    </source>
</evidence>
<dbReference type="Proteomes" id="UP000231912">
    <property type="component" value="Unassembled WGS sequence"/>
</dbReference>
<dbReference type="InterPro" id="IPR000086">
    <property type="entry name" value="NUDIX_hydrolase_dom"/>
</dbReference>
<evidence type="ECO:0000256" key="5">
    <source>
        <dbReference type="ARBA" id="ARBA00022801"/>
    </source>
</evidence>
<keyword evidence="5 9" id="KW-0378">Hydrolase</keyword>
<comment type="similarity">
    <text evidence="3">Belongs to the Nudix hydrolase family. NudK subfamily.</text>
</comment>
<dbReference type="EMBL" id="NPDT01000004">
    <property type="protein sequence ID" value="PJZ65769.1"/>
    <property type="molecule type" value="Genomic_DNA"/>
</dbReference>
<name>A0A2M9ZBI5_9LEPT</name>
<dbReference type="RefSeq" id="WP_100759198.1">
    <property type="nucleotide sequence ID" value="NZ_JBHILI010000009.1"/>
</dbReference>
<dbReference type="GO" id="GO:0019693">
    <property type="term" value="P:ribose phosphate metabolic process"/>
    <property type="evidence" value="ECO:0007669"/>
    <property type="project" value="TreeGrafter"/>
</dbReference>
<evidence type="ECO:0000256" key="7">
    <source>
        <dbReference type="ARBA" id="ARBA00032272"/>
    </source>
</evidence>
<organism evidence="10 11">
    <name type="scientific">Leptospira wolffii</name>
    <dbReference type="NCBI Taxonomy" id="409998"/>
    <lineage>
        <taxon>Bacteria</taxon>
        <taxon>Pseudomonadati</taxon>
        <taxon>Spirochaetota</taxon>
        <taxon>Spirochaetia</taxon>
        <taxon>Leptospirales</taxon>
        <taxon>Leptospiraceae</taxon>
        <taxon>Leptospira</taxon>
    </lineage>
</organism>
<dbReference type="EMBL" id="JBHILJ010000008">
    <property type="protein sequence ID" value="MFB5737851.1"/>
    <property type="molecule type" value="Genomic_DNA"/>
</dbReference>
<gene>
    <name evidence="9" type="ORF">ACE5IX_15100</name>
    <name evidence="10" type="ORF">CH371_11555</name>
</gene>
<comment type="cofactor">
    <cofactor evidence="2">
        <name>Mg(2+)</name>
        <dbReference type="ChEBI" id="CHEBI:18420"/>
    </cofactor>
</comment>
<dbReference type="Proteomes" id="UP001580391">
    <property type="component" value="Unassembled WGS sequence"/>
</dbReference>
<evidence type="ECO:0000313" key="10">
    <source>
        <dbReference type="EMBL" id="PJZ65769.1"/>
    </source>
</evidence>
<dbReference type="GO" id="GO:0006753">
    <property type="term" value="P:nucleoside phosphate metabolic process"/>
    <property type="evidence" value="ECO:0007669"/>
    <property type="project" value="TreeGrafter"/>
</dbReference>
<dbReference type="CDD" id="cd03424">
    <property type="entry name" value="NUDIX_ADPRase_Nudt5_UGPPase_Nudt14"/>
    <property type="match status" value="1"/>
</dbReference>
<evidence type="ECO:0000259" key="8">
    <source>
        <dbReference type="PROSITE" id="PS51462"/>
    </source>
</evidence>
<reference evidence="10 11" key="1">
    <citation type="submission" date="2017-07" db="EMBL/GenBank/DDBJ databases">
        <title>Leptospira spp. isolated from tropical soils.</title>
        <authorList>
            <person name="Thibeaux R."/>
            <person name="Iraola G."/>
            <person name="Ferres I."/>
            <person name="Bierque E."/>
            <person name="Girault D."/>
            <person name="Soupe-Gilbert M.-E."/>
            <person name="Picardeau M."/>
            <person name="Goarant C."/>
        </authorList>
    </citation>
    <scope>NUCLEOTIDE SEQUENCE [LARGE SCALE GENOMIC DNA]</scope>
    <source>
        <strain evidence="10 11">FH2-C-A2</strain>
    </source>
</reference>
<dbReference type="GO" id="GO:0005829">
    <property type="term" value="C:cytosol"/>
    <property type="evidence" value="ECO:0007669"/>
    <property type="project" value="TreeGrafter"/>
</dbReference>
<evidence type="ECO:0000256" key="4">
    <source>
        <dbReference type="ARBA" id="ARBA00016377"/>
    </source>
</evidence>
<comment type="catalytic activity">
    <reaction evidence="1">
        <text>GDP-alpha-D-mannose + H2O = alpha-D-mannose 1-phosphate + GMP + 2 H(+)</text>
        <dbReference type="Rhea" id="RHEA:27978"/>
        <dbReference type="ChEBI" id="CHEBI:15377"/>
        <dbReference type="ChEBI" id="CHEBI:15378"/>
        <dbReference type="ChEBI" id="CHEBI:57527"/>
        <dbReference type="ChEBI" id="CHEBI:58115"/>
        <dbReference type="ChEBI" id="CHEBI:58409"/>
    </reaction>
</comment>
<dbReference type="SUPFAM" id="SSF55811">
    <property type="entry name" value="Nudix"/>
    <property type="match status" value="1"/>
</dbReference>
<evidence type="ECO:0000313" key="11">
    <source>
        <dbReference type="Proteomes" id="UP000231912"/>
    </source>
</evidence>
<dbReference type="AlphaFoldDB" id="A0A2M9ZBI5"/>